<organism evidence="3 4">
    <name type="scientific">Pandoraea cepalis</name>
    <dbReference type="NCBI Taxonomy" id="2508294"/>
    <lineage>
        <taxon>Bacteria</taxon>
        <taxon>Pseudomonadati</taxon>
        <taxon>Pseudomonadota</taxon>
        <taxon>Betaproteobacteria</taxon>
        <taxon>Burkholderiales</taxon>
        <taxon>Burkholderiaceae</taxon>
        <taxon>Pandoraea</taxon>
    </lineage>
</organism>
<proteinExistence type="predicted"/>
<keyword evidence="2" id="KW-1133">Transmembrane helix</keyword>
<reference evidence="3 4" key="1">
    <citation type="submission" date="2019-08" db="EMBL/GenBank/DDBJ databases">
        <authorList>
            <person name="Peeters C."/>
        </authorList>
    </citation>
    <scope>NUCLEOTIDE SEQUENCE [LARGE SCALE GENOMIC DNA]</scope>
    <source>
        <strain evidence="3 4">LMG 31107</strain>
    </source>
</reference>
<evidence type="ECO:0000256" key="1">
    <source>
        <dbReference type="SAM" id="MobiDB-lite"/>
    </source>
</evidence>
<dbReference type="Proteomes" id="UP000396788">
    <property type="component" value="Unassembled WGS sequence"/>
</dbReference>
<feature type="compositionally biased region" description="Polar residues" evidence="1">
    <location>
        <begin position="376"/>
        <end position="390"/>
    </location>
</feature>
<dbReference type="EMBL" id="CABPRY010000006">
    <property type="protein sequence ID" value="VVE16310.1"/>
    <property type="molecule type" value="Genomic_DNA"/>
</dbReference>
<protein>
    <submittedName>
        <fullName evidence="3">Uncharacterized protein</fullName>
    </submittedName>
</protein>
<gene>
    <name evidence="3" type="ORF">PCE31107_02910</name>
</gene>
<keyword evidence="2" id="KW-0472">Membrane</keyword>
<sequence>MSDAILPHGAAKLQPTITMVKAGPFVVRHLAPGKPFLEFTDGKYVLVYPKHPDEMPILSIADRLRYRINQWLISRRATWYVPPMKFSFASLPTAHNGTSARPAASRPRAAARAKYRGRMRASVVAVSIAVGRSSLIVFLGFMALMGVTRFVHVDAQTVFQSVHFGIPHFLTPWREANDPVDRALHGQPNGYSAIPYYPSITPRTFSTPPSGDNSPQVRDKDHIVRDAAKGWIPLPGGGPFPMNMPAYGDDGQKGPINLTIHPPTFTSPDAYGDGEDSGDAVALLGATPTPVAAPPRPDSGHIAPKKVHGPRVLAVHSAREPVTPRAVNHPTPQPHLEPVQQQPQQQSRDTVNVQLMPTATQAAPTVTQAAPTVTPRQSDASEPQHQTTSADVPATPKFNVVTKNGDALVVMDHGQMKQISVGQTLPDGSTLLTVQQSGGGFSTSRGNYVAY</sequence>
<feature type="region of interest" description="Disordered" evidence="1">
    <location>
        <begin position="319"/>
        <end position="398"/>
    </location>
</feature>
<keyword evidence="2" id="KW-0812">Transmembrane</keyword>
<feature type="compositionally biased region" description="Low complexity" evidence="1">
    <location>
        <begin position="357"/>
        <end position="375"/>
    </location>
</feature>
<accession>A0A5E4VZ61</accession>
<evidence type="ECO:0000313" key="4">
    <source>
        <dbReference type="Proteomes" id="UP000396788"/>
    </source>
</evidence>
<feature type="compositionally biased region" description="Low complexity" evidence="1">
    <location>
        <begin position="334"/>
        <end position="346"/>
    </location>
</feature>
<evidence type="ECO:0000313" key="3">
    <source>
        <dbReference type="EMBL" id="VVE16310.1"/>
    </source>
</evidence>
<feature type="transmembrane region" description="Helical" evidence="2">
    <location>
        <begin position="122"/>
        <end position="147"/>
    </location>
</feature>
<evidence type="ECO:0000256" key="2">
    <source>
        <dbReference type="SAM" id="Phobius"/>
    </source>
</evidence>
<name>A0A5E4VZ61_9BURK</name>
<dbReference type="AlphaFoldDB" id="A0A5E4VZ61"/>